<dbReference type="RefSeq" id="WP_134002663.1">
    <property type="nucleotide sequence ID" value="NZ_SODU01000002.1"/>
</dbReference>
<gene>
    <name evidence="1" type="ORF">EV137_4144</name>
</gene>
<dbReference type="Proteomes" id="UP000295060">
    <property type="component" value="Unassembled WGS sequence"/>
</dbReference>
<keyword evidence="2" id="KW-1185">Reference proteome</keyword>
<name>A0ABY2FG46_9ACTN</name>
<proteinExistence type="predicted"/>
<reference evidence="1 2" key="1">
    <citation type="submission" date="2019-03" db="EMBL/GenBank/DDBJ databases">
        <title>Genomic Encyclopedia of Type Strains, Phase III (KMG-III): the genomes of soil and plant-associated and newly described type strains.</title>
        <authorList>
            <person name="Whitman W."/>
        </authorList>
    </citation>
    <scope>NUCLEOTIDE SEQUENCE [LARGE SCALE GENOMIC DNA]</scope>
    <source>
        <strain evidence="1 2">VKMAc-2574</strain>
    </source>
</reference>
<comment type="caution">
    <text evidence="1">The sequence shown here is derived from an EMBL/GenBank/DDBJ whole genome shotgun (WGS) entry which is preliminary data.</text>
</comment>
<dbReference type="EMBL" id="SODU01000002">
    <property type="protein sequence ID" value="TDW90331.1"/>
    <property type="molecule type" value="Genomic_DNA"/>
</dbReference>
<accession>A0ABY2FG46</accession>
<sequence>MGFWGTFVVSRSTASPRELVDGLEDVLVERCTGGWLDSLPAPWAVWQVWATSAQLTESTWQDLEVSSKGPVIACEVFDSDGARLDMFSEPSGHWMTYLEIKGVVSHQLLPPAPFDADGNWLDDASITKMNADYEREFEAECARLRAAVPTGLAAAERARSWALDAGLAVPCPPSELAARFEHEGAFVEDSFFELLACLGLRQGSS</sequence>
<evidence type="ECO:0000313" key="1">
    <source>
        <dbReference type="EMBL" id="TDW90331.1"/>
    </source>
</evidence>
<evidence type="ECO:0000313" key="2">
    <source>
        <dbReference type="Proteomes" id="UP000295060"/>
    </source>
</evidence>
<evidence type="ECO:0008006" key="3">
    <source>
        <dbReference type="Google" id="ProtNLM"/>
    </source>
</evidence>
<organism evidence="1 2">
    <name type="scientific">Kribbella pratensis</name>
    <dbReference type="NCBI Taxonomy" id="2512112"/>
    <lineage>
        <taxon>Bacteria</taxon>
        <taxon>Bacillati</taxon>
        <taxon>Actinomycetota</taxon>
        <taxon>Actinomycetes</taxon>
        <taxon>Propionibacteriales</taxon>
        <taxon>Kribbellaceae</taxon>
        <taxon>Kribbella</taxon>
    </lineage>
</organism>
<protein>
    <recommendedName>
        <fullName evidence="3">DUF4240 domain-containing protein</fullName>
    </recommendedName>
</protein>